<reference evidence="2" key="1">
    <citation type="journal article" date="2018" name="Nat. Microbiol.">
        <title>Leveraging single-cell genomics to expand the fungal tree of life.</title>
        <authorList>
            <person name="Ahrendt S.R."/>
            <person name="Quandt C.A."/>
            <person name="Ciobanu D."/>
            <person name="Clum A."/>
            <person name="Salamov A."/>
            <person name="Andreopoulos B."/>
            <person name="Cheng J.F."/>
            <person name="Woyke T."/>
            <person name="Pelin A."/>
            <person name="Henrissat B."/>
            <person name="Reynolds N.K."/>
            <person name="Benny G.L."/>
            <person name="Smith M.E."/>
            <person name="James T.Y."/>
            <person name="Grigoriev I.V."/>
        </authorList>
    </citation>
    <scope>NUCLEOTIDE SEQUENCE [LARGE SCALE GENOMIC DNA]</scope>
    <source>
        <strain evidence="2">CSF55</strain>
    </source>
</reference>
<gene>
    <name evidence="1" type="ORF">ROZALSC1DRAFT_23617</name>
</gene>
<dbReference type="SUPFAM" id="SSF52047">
    <property type="entry name" value="RNI-like"/>
    <property type="match status" value="1"/>
</dbReference>
<dbReference type="EMBL" id="ML005582">
    <property type="protein sequence ID" value="RKP18038.1"/>
    <property type="molecule type" value="Genomic_DNA"/>
</dbReference>
<name>A0A4P9YFU2_ROZAC</name>
<proteinExistence type="predicted"/>
<evidence type="ECO:0000313" key="1">
    <source>
        <dbReference type="EMBL" id="RKP18038.1"/>
    </source>
</evidence>
<dbReference type="Proteomes" id="UP000281549">
    <property type="component" value="Unassembled WGS sequence"/>
</dbReference>
<evidence type="ECO:0008006" key="3">
    <source>
        <dbReference type="Google" id="ProtNLM"/>
    </source>
</evidence>
<dbReference type="AlphaFoldDB" id="A0A4P9YFU2"/>
<dbReference type="CDD" id="cd14733">
    <property type="entry name" value="BACK"/>
    <property type="match status" value="1"/>
</dbReference>
<protein>
    <recommendedName>
        <fullName evidence="3">RNI-like protein</fullName>
    </recommendedName>
</protein>
<accession>A0A4P9YFU2</accession>
<organism evidence="1 2">
    <name type="scientific">Rozella allomycis (strain CSF55)</name>
    <dbReference type="NCBI Taxonomy" id="988480"/>
    <lineage>
        <taxon>Eukaryota</taxon>
        <taxon>Fungi</taxon>
        <taxon>Fungi incertae sedis</taxon>
        <taxon>Cryptomycota</taxon>
        <taxon>Cryptomycota incertae sedis</taxon>
        <taxon>Rozella</taxon>
    </lineage>
</organism>
<sequence>MIAFGESLQRRIPKVWEEMSSTISHMLISSRNTINTVVGILLASDYLGMHALKQQCVKFIAKNIYCISNMCQLPPPFLAEIAKETNIPALFYLETVLKQKITPNLWKKKFDVIYTIVEPFNLSFKENSSFMEKSLWSFYYLWERNETVQNETPFSIMKRIAEECTYYEFDHWINNMQAASVISTNHCGKIFIYSSLIRYLPMSNKQCIIVLESENSADYLKNQLSLSPNFKNLVHGIALIANVTMKVDILKYLLRVNIVELYFLGPEYDDSYMEHLLNSTVNLETLVIKYGSGRVPTIVANVLHRSVNLRYLELQNIEFTVNSGLLLVSKLGELRNLKRLVLKNCSFPQTIENMLHKFIESRDELQ</sequence>
<evidence type="ECO:0000313" key="2">
    <source>
        <dbReference type="Proteomes" id="UP000281549"/>
    </source>
</evidence>